<dbReference type="FunFam" id="3.40.640.10:FF:000005">
    <property type="entry name" value="Glycine dehydrogenase (decarboxylating), mitochondrial"/>
    <property type="match status" value="1"/>
</dbReference>
<dbReference type="NCBIfam" id="NF003346">
    <property type="entry name" value="PRK04366.1"/>
    <property type="match status" value="1"/>
</dbReference>
<feature type="domain" description="Glycine cleavage system P-protein N-terminal" evidence="10">
    <location>
        <begin position="6"/>
        <end position="448"/>
    </location>
</feature>
<dbReference type="InterPro" id="IPR015422">
    <property type="entry name" value="PyrdxlP-dep_Trfase_small"/>
</dbReference>
<dbReference type="CDD" id="cd00613">
    <property type="entry name" value="GDC-P"/>
    <property type="match status" value="2"/>
</dbReference>
<dbReference type="FunFam" id="3.40.640.10:FF:000007">
    <property type="entry name" value="glycine dehydrogenase (Decarboxylating), mitochondrial"/>
    <property type="match status" value="1"/>
</dbReference>
<dbReference type="InterPro" id="IPR003437">
    <property type="entry name" value="GcvP"/>
</dbReference>
<reference evidence="12 13" key="1">
    <citation type="submission" date="2018-08" db="EMBL/GenBank/DDBJ databases">
        <title>Microbacterium oxydans strain HG3.</title>
        <authorList>
            <person name="ORTET P."/>
        </authorList>
    </citation>
    <scope>NUCLEOTIDE SEQUENCE [LARGE SCALE GENOMIC DNA]</scope>
    <source>
        <strain evidence="12 13">HG3</strain>
    </source>
</reference>
<comment type="subunit">
    <text evidence="4 8">The glycine cleavage system is composed of four proteins: P, T, L and H.</text>
</comment>
<feature type="domain" description="Glycine cleavage system P-protein N-terminal" evidence="10">
    <location>
        <begin position="479"/>
        <end position="739"/>
    </location>
</feature>
<dbReference type="EC" id="1.4.4.2" evidence="8"/>
<evidence type="ECO:0000256" key="9">
    <source>
        <dbReference type="PIRSR" id="PIRSR603437-50"/>
    </source>
</evidence>
<dbReference type="KEGG" id="moy:CVS54_02478"/>
<dbReference type="GO" id="GO:0019464">
    <property type="term" value="P:glycine decarboxylation via glycine cleavage system"/>
    <property type="evidence" value="ECO:0007669"/>
    <property type="project" value="UniProtKB-UniRule"/>
</dbReference>
<comment type="cofactor">
    <cofactor evidence="1 8 9">
        <name>pyridoxal 5'-phosphate</name>
        <dbReference type="ChEBI" id="CHEBI:597326"/>
    </cofactor>
</comment>
<feature type="domain" description="Glycine dehydrogenase C-terminal" evidence="11">
    <location>
        <begin position="789"/>
        <end position="910"/>
    </location>
</feature>
<dbReference type="NCBIfam" id="TIGR00461">
    <property type="entry name" value="gcvP"/>
    <property type="match status" value="1"/>
</dbReference>
<dbReference type="HAMAP" id="MF_00711">
    <property type="entry name" value="GcvP"/>
    <property type="match status" value="1"/>
</dbReference>
<keyword evidence="6 8" id="KW-0560">Oxidoreductase</keyword>
<dbReference type="PANTHER" id="PTHR11773:SF1">
    <property type="entry name" value="GLYCINE DEHYDROGENASE (DECARBOXYLATING), MITOCHONDRIAL"/>
    <property type="match status" value="1"/>
</dbReference>
<dbReference type="InterPro" id="IPR049315">
    <property type="entry name" value="GDC-P_N"/>
</dbReference>
<dbReference type="PANTHER" id="PTHR11773">
    <property type="entry name" value="GLYCINE DEHYDROGENASE, DECARBOXYLATING"/>
    <property type="match status" value="1"/>
</dbReference>
<dbReference type="Proteomes" id="UP000274841">
    <property type="component" value="Chromosome"/>
</dbReference>
<dbReference type="GO" id="GO:0004375">
    <property type="term" value="F:glycine dehydrogenase (decarboxylating) activity"/>
    <property type="evidence" value="ECO:0007669"/>
    <property type="project" value="UniProtKB-EC"/>
</dbReference>
<dbReference type="EMBL" id="CP031422">
    <property type="protein sequence ID" value="AZS41132.1"/>
    <property type="molecule type" value="Genomic_DNA"/>
</dbReference>
<evidence type="ECO:0000256" key="2">
    <source>
        <dbReference type="ARBA" id="ARBA00003788"/>
    </source>
</evidence>
<dbReference type="GO" id="GO:0030170">
    <property type="term" value="F:pyridoxal phosphate binding"/>
    <property type="evidence" value="ECO:0007669"/>
    <property type="project" value="TreeGrafter"/>
</dbReference>
<dbReference type="InterPro" id="IPR020581">
    <property type="entry name" value="GDC_P"/>
</dbReference>
<dbReference type="GO" id="GO:0005829">
    <property type="term" value="C:cytosol"/>
    <property type="evidence" value="ECO:0007669"/>
    <property type="project" value="TreeGrafter"/>
</dbReference>
<dbReference type="Gene3D" id="3.40.640.10">
    <property type="entry name" value="Type I PLP-dependent aspartate aminotransferase-like (Major domain)"/>
    <property type="match status" value="2"/>
</dbReference>
<evidence type="ECO:0000256" key="7">
    <source>
        <dbReference type="ARBA" id="ARBA00049026"/>
    </source>
</evidence>
<dbReference type="AlphaFoldDB" id="A0A3Q9J8L3"/>
<evidence type="ECO:0000256" key="6">
    <source>
        <dbReference type="ARBA" id="ARBA00023002"/>
    </source>
</evidence>
<dbReference type="InterPro" id="IPR049316">
    <property type="entry name" value="GDC-P_C"/>
</dbReference>
<dbReference type="InterPro" id="IPR015424">
    <property type="entry name" value="PyrdxlP-dep_Trfase"/>
</dbReference>
<protein>
    <recommendedName>
        <fullName evidence="8">Glycine dehydrogenase (decarboxylating)</fullName>
        <ecNumber evidence="8">1.4.4.2</ecNumber>
    </recommendedName>
    <alternativeName>
        <fullName evidence="8">Glycine cleavage system P-protein</fullName>
    </alternativeName>
    <alternativeName>
        <fullName evidence="8">Glycine decarboxylase</fullName>
    </alternativeName>
    <alternativeName>
        <fullName evidence="8">Glycine dehydrogenase (aminomethyl-transferring)</fullName>
    </alternativeName>
</protein>
<keyword evidence="5 8" id="KW-0663">Pyridoxal phosphate</keyword>
<dbReference type="GO" id="GO:0005960">
    <property type="term" value="C:glycine cleavage complex"/>
    <property type="evidence" value="ECO:0007669"/>
    <property type="project" value="TreeGrafter"/>
</dbReference>
<name>A0A3Q9J8L3_9MICO</name>
<evidence type="ECO:0000256" key="1">
    <source>
        <dbReference type="ARBA" id="ARBA00001933"/>
    </source>
</evidence>
<dbReference type="Pfam" id="PF02347">
    <property type="entry name" value="GDC-P"/>
    <property type="match status" value="2"/>
</dbReference>
<evidence type="ECO:0000256" key="8">
    <source>
        <dbReference type="HAMAP-Rule" id="MF_00711"/>
    </source>
</evidence>
<evidence type="ECO:0000256" key="3">
    <source>
        <dbReference type="ARBA" id="ARBA00010756"/>
    </source>
</evidence>
<evidence type="ECO:0000259" key="11">
    <source>
        <dbReference type="Pfam" id="PF21478"/>
    </source>
</evidence>
<evidence type="ECO:0000256" key="4">
    <source>
        <dbReference type="ARBA" id="ARBA00011690"/>
    </source>
</evidence>
<comment type="similarity">
    <text evidence="3 8">Belongs to the GcvP family.</text>
</comment>
<evidence type="ECO:0000259" key="10">
    <source>
        <dbReference type="Pfam" id="PF02347"/>
    </source>
</evidence>
<evidence type="ECO:0000313" key="12">
    <source>
        <dbReference type="EMBL" id="AZS41132.1"/>
    </source>
</evidence>
<organism evidence="12 13">
    <name type="scientific">Microbacterium oxydans</name>
    <dbReference type="NCBI Taxonomy" id="82380"/>
    <lineage>
        <taxon>Bacteria</taxon>
        <taxon>Bacillati</taxon>
        <taxon>Actinomycetota</taxon>
        <taxon>Actinomycetes</taxon>
        <taxon>Micrococcales</taxon>
        <taxon>Microbacteriaceae</taxon>
        <taxon>Microbacterium</taxon>
    </lineage>
</organism>
<feature type="modified residue" description="N6-(pyridoxal phosphate)lysine" evidence="8 9">
    <location>
        <position position="712"/>
    </location>
</feature>
<accession>A0A3Q9J8L3</accession>
<gene>
    <name evidence="8 12" type="primary">gcvP</name>
    <name evidence="12" type="ORF">CVS54_02478</name>
</gene>
<dbReference type="InterPro" id="IPR015421">
    <property type="entry name" value="PyrdxlP-dep_Trfase_major"/>
</dbReference>
<dbReference type="Gene3D" id="3.90.1150.10">
    <property type="entry name" value="Aspartate Aminotransferase, domain 1"/>
    <property type="match status" value="2"/>
</dbReference>
<dbReference type="Pfam" id="PF21478">
    <property type="entry name" value="GcvP2_C"/>
    <property type="match status" value="1"/>
</dbReference>
<dbReference type="SUPFAM" id="SSF53383">
    <property type="entry name" value="PLP-dependent transferases"/>
    <property type="match status" value="2"/>
</dbReference>
<proteinExistence type="inferred from homology"/>
<comment type="function">
    <text evidence="2 8">The glycine cleavage system catalyzes the degradation of glycine. The P protein binds the alpha-amino group of glycine through its pyridoxal phosphate cofactor; CO(2) is released and the remaining methylamine moiety is then transferred to the lipoamide cofactor of the H protein.</text>
</comment>
<evidence type="ECO:0000256" key="5">
    <source>
        <dbReference type="ARBA" id="ARBA00022898"/>
    </source>
</evidence>
<sequence length="968" mass="102823">MVTFADRHIGPTDAAQRTMLAALGLDTPGADGALSPVEALMRQAVPASIYTGPSSDSSDAPSRIPSAASETEALAELRVLASRNTVNRPMIGLGYYGTITPQVIQRNVLENPSWYTAYTPYQPEISQGRLEALINFQTMVAELTGLTTANASMLDESTAVVEAMLLSRRASKSASTVFAVDADALPQTKAMLATRAEALGIDIVTVDFAAGEELPADLFGVFVQYPGASGRVWDPSAVFDAAHLSGALAVAAADLLALTLIASPGSLGADVAAGTTQRFGVPMGFGGPHAGYMAVRSGLERQLPGRLVGVSVDADGKPAYRLSLQTREQHIRREKATSNICTAQVLLAVMASMYAVYHGPDGLREIATQTTAKAALLRDWLTEAGVEVVHADFFDTLQVRVPGRAAEFAARAHDDHGILLHVADADTVGIAVDETTTLGELHHVTAVFGGKNDRAFGMFGGDKLRGLPEDLLRQDEYLTHPVFHSHRSETAMMRYMKSLSDRDYALDRGMIPLGSCTMKLNAATEMAAITWPEFAGIHPFAPAADVQGYLELIDQLEGWLAEVTGYDAVSLQPNAGSQGELAGLLAIRGYHHANGDTHRTVCLIPSSAHGTNAASAVLAGMKVVVVATDELGNVDLDDLRAKIAQHADDLSALMITYPSTHGVYEEQVVEITAAVHDAGGQVYVDGANLNALLGYARFGDLGGDVSHLNLHKTFAIPHGGGGPGIGPVAAKSHLAPYLPSHPLAQRAEHFGGYTFDGGVISAAPYGSAGILPISWAYVRMMGADGLRRATAAAVLSANYMAERLGGHFPVLYTGENGRVAHECILDLRPLKEATGITVDDVAKRLIDYGFHAPTMSFPVAGTLMVEPTESEDLDEIERFIEAMIMIKAEAEAVAAGRWPADDNPLVHAPHTAVSLIAGEWEHPYTREEAAYPVHALVAGKYWPPVRRIDQAYGDRNLVCACPPVEAFA</sequence>
<comment type="catalytic activity">
    <reaction evidence="7 8">
        <text>N(6)-[(R)-lipoyl]-L-lysyl-[glycine-cleavage complex H protein] + glycine + H(+) = N(6)-[(R)-S(8)-aminomethyldihydrolipoyl]-L-lysyl-[glycine-cleavage complex H protein] + CO2</text>
        <dbReference type="Rhea" id="RHEA:24304"/>
        <dbReference type="Rhea" id="RHEA-COMP:10494"/>
        <dbReference type="Rhea" id="RHEA-COMP:10495"/>
        <dbReference type="ChEBI" id="CHEBI:15378"/>
        <dbReference type="ChEBI" id="CHEBI:16526"/>
        <dbReference type="ChEBI" id="CHEBI:57305"/>
        <dbReference type="ChEBI" id="CHEBI:83099"/>
        <dbReference type="ChEBI" id="CHEBI:83143"/>
        <dbReference type="EC" id="1.4.4.2"/>
    </reaction>
</comment>
<evidence type="ECO:0000313" key="13">
    <source>
        <dbReference type="Proteomes" id="UP000274841"/>
    </source>
</evidence>
<dbReference type="GO" id="GO:0016594">
    <property type="term" value="F:glycine binding"/>
    <property type="evidence" value="ECO:0007669"/>
    <property type="project" value="TreeGrafter"/>
</dbReference>